<organismHost>
    <name type="scientific">Lepidoptera</name>
    <name type="common">moths &amp; butterflies</name>
    <dbReference type="NCBI Taxonomy" id="7088"/>
</organismHost>
<dbReference type="EMBL" id="MG958660">
    <property type="protein sequence ID" value="AYU75211.1"/>
    <property type="molecule type" value="Genomic_DNA"/>
</dbReference>
<sequence length="324" mass="37329">MEESIKSNEKILDMLAFYVDQDGGNSPAIVRVVNILNYINSNFVRVKLLDDNLGIDVMDASSPVSISEGRMSCDLQMSMFNVDFDWYTDNVVKNVTHRKEPADAELRIIDCDRHWPLTYNIRNFTLFREKSAATTTTTTTSLSPTAALIFKVLECHYTKCVHVDRGADNNDTCVSCDDYRFDFEDCNHFHKSSSSSSQQDYRLDEIRQAIRKSKNHMYVEFERHELVPELMVVRRDERDRRCHFFYSHPRSTLPYAVLFTLPDKLANIDCPGGGKDKINLYQHCTFKRGAVMLAADADVITYRNAIDHNVVVPDFVQKFLFATE</sequence>
<gene>
    <name evidence="1" type="primary">ORF18</name>
</gene>
<reference evidence="1" key="1">
    <citation type="submission" date="2018-02" db="EMBL/GenBank/DDBJ databases">
        <title>Genome analyses of the Tunisian isolate of Spodoptera littoralis#nucleopolyhedrovirus SpliNPV-Tun2 and biological activity identification.</title>
        <authorList>
            <person name="Ben Tiba S."/>
            <person name="Wennmann J.T."/>
            <person name="Laarif A."/>
            <person name="Larem A."/>
            <person name="Fattouch S."/>
            <person name="Jehle J.A."/>
        </authorList>
    </citation>
    <scope>NUCLEOTIDE SEQUENCE</scope>
    <source>
        <strain evidence="1">SpliNPV-Tun2</strain>
    </source>
</reference>
<name>A0A3G4S8R9_NPVSL</name>
<evidence type="ECO:0000313" key="1">
    <source>
        <dbReference type="EMBL" id="AYU75211.1"/>
    </source>
</evidence>
<protein>
    <submittedName>
        <fullName evidence="1">Uncharacterized protein</fullName>
    </submittedName>
</protein>
<organism evidence="1">
    <name type="scientific">Spodoptera littoralis nuclear polyhedrosis virus</name>
    <name type="common">SlNPV</name>
    <dbReference type="NCBI Taxonomy" id="10456"/>
    <lineage>
        <taxon>Viruses</taxon>
        <taxon>Viruses incertae sedis</taxon>
        <taxon>Naldaviricetes</taxon>
        <taxon>Lefavirales</taxon>
        <taxon>Baculoviridae</taxon>
        <taxon>Alphabaculovirus</taxon>
        <taxon>Alphabaculovirus splittoralis</taxon>
    </lineage>
</organism>
<proteinExistence type="predicted"/>
<accession>A0A3G4S8R9</accession>